<gene>
    <name evidence="9" type="primary">bfrB_2</name>
    <name evidence="9" type="ORF">NCTC10485_00114</name>
</gene>
<feature type="binding site" evidence="5">
    <location>
        <position position="55"/>
    </location>
    <ligand>
        <name>Fe cation</name>
        <dbReference type="ChEBI" id="CHEBI:24875"/>
        <label>1</label>
    </ligand>
</feature>
<organism evidence="9 10">
    <name type="scientific">Mycolicibacterium chitae</name>
    <name type="common">Mycobacterium chitae</name>
    <dbReference type="NCBI Taxonomy" id="1792"/>
    <lineage>
        <taxon>Bacteria</taxon>
        <taxon>Bacillati</taxon>
        <taxon>Actinomycetota</taxon>
        <taxon>Actinomycetes</taxon>
        <taxon>Mycobacteriales</taxon>
        <taxon>Mycobacteriaceae</taxon>
        <taxon>Mycolicibacterium</taxon>
    </lineage>
</organism>
<accession>A0A448HWF6</accession>
<dbReference type="PROSITE" id="PS50905">
    <property type="entry name" value="FERRITIN_LIKE"/>
    <property type="match status" value="1"/>
</dbReference>
<dbReference type="GO" id="GO:0006879">
    <property type="term" value="P:intracellular iron ion homeostasis"/>
    <property type="evidence" value="ECO:0007669"/>
    <property type="project" value="UniProtKB-KW"/>
</dbReference>
<feature type="region of interest" description="Disordered" evidence="7">
    <location>
        <begin position="161"/>
        <end position="187"/>
    </location>
</feature>
<dbReference type="InterPro" id="IPR041719">
    <property type="entry name" value="Ferritin_prok"/>
</dbReference>
<dbReference type="InterPro" id="IPR009078">
    <property type="entry name" value="Ferritin-like_SF"/>
</dbReference>
<feature type="binding site" evidence="5">
    <location>
        <position position="19"/>
    </location>
    <ligand>
        <name>Fe cation</name>
        <dbReference type="ChEBI" id="CHEBI:24875"/>
        <label>1</label>
    </ligand>
</feature>
<evidence type="ECO:0000256" key="3">
    <source>
        <dbReference type="ARBA" id="ARBA00023002"/>
    </source>
</evidence>
<dbReference type="Proteomes" id="UP000282551">
    <property type="component" value="Chromosome"/>
</dbReference>
<dbReference type="GO" id="GO:0008199">
    <property type="term" value="F:ferric iron binding"/>
    <property type="evidence" value="ECO:0007669"/>
    <property type="project" value="InterPro"/>
</dbReference>
<reference evidence="9 10" key="1">
    <citation type="submission" date="2018-12" db="EMBL/GenBank/DDBJ databases">
        <authorList>
            <consortium name="Pathogen Informatics"/>
        </authorList>
    </citation>
    <scope>NUCLEOTIDE SEQUENCE [LARGE SCALE GENOMIC DNA]</scope>
    <source>
        <strain evidence="9 10">NCTC10485</strain>
    </source>
</reference>
<feature type="binding site" evidence="5">
    <location>
        <position position="129"/>
    </location>
    <ligand>
        <name>Fe cation</name>
        <dbReference type="ChEBI" id="CHEBI:24875"/>
        <label>1</label>
    </ligand>
</feature>
<keyword evidence="1 6" id="KW-0409">Iron storage</keyword>
<dbReference type="PANTHER" id="PTHR11431:SF127">
    <property type="entry name" value="BACTERIAL NON-HEME FERRITIN"/>
    <property type="match status" value="1"/>
</dbReference>
<protein>
    <recommendedName>
        <fullName evidence="6">Ferritin</fullName>
    </recommendedName>
</protein>
<dbReference type="GO" id="GO:0006826">
    <property type="term" value="P:iron ion transport"/>
    <property type="evidence" value="ECO:0007669"/>
    <property type="project" value="InterPro"/>
</dbReference>
<dbReference type="OrthoDB" id="9801481at2"/>
<dbReference type="InterPro" id="IPR001519">
    <property type="entry name" value="Ferritin"/>
</dbReference>
<keyword evidence="3 9" id="KW-0560">Oxidoreductase</keyword>
<dbReference type="AlphaFoldDB" id="A0A448HWF6"/>
<dbReference type="Pfam" id="PF00210">
    <property type="entry name" value="Ferritin"/>
    <property type="match status" value="1"/>
</dbReference>
<evidence type="ECO:0000256" key="4">
    <source>
        <dbReference type="ARBA" id="ARBA00023004"/>
    </source>
</evidence>
<evidence type="ECO:0000313" key="10">
    <source>
        <dbReference type="Proteomes" id="UP000282551"/>
    </source>
</evidence>
<dbReference type="Gene3D" id="1.20.1260.10">
    <property type="match status" value="1"/>
</dbReference>
<feature type="binding site" evidence="5">
    <location>
        <position position="96"/>
    </location>
    <ligand>
        <name>Fe cation</name>
        <dbReference type="ChEBI" id="CHEBI:24875"/>
        <label>1</label>
    </ligand>
</feature>
<feature type="compositionally biased region" description="Low complexity" evidence="7">
    <location>
        <begin position="164"/>
        <end position="180"/>
    </location>
</feature>
<name>A0A448HWF6_MYCCI</name>
<dbReference type="GO" id="GO:0005829">
    <property type="term" value="C:cytosol"/>
    <property type="evidence" value="ECO:0007669"/>
    <property type="project" value="TreeGrafter"/>
</dbReference>
<dbReference type="EMBL" id="LR134355">
    <property type="protein sequence ID" value="VEG44284.1"/>
    <property type="molecule type" value="Genomic_DNA"/>
</dbReference>
<keyword evidence="4 5" id="KW-0408">Iron</keyword>
<dbReference type="GO" id="GO:0008198">
    <property type="term" value="F:ferrous iron binding"/>
    <property type="evidence" value="ECO:0007669"/>
    <property type="project" value="TreeGrafter"/>
</dbReference>
<sequence length="187" mass="20818">MTSSPDTFHDLLAEQVGNEFTAAQQYTAVAVYFDGEDLPQLAKRFYRQAIEERNHAMMIVRYLLDQGVPVRIPPVPAVTTEFASVREPVELALNQEREVTEQVTRLARAARDSGDYLGEQFMGWFLKEQVEEVAAMTTLLTVVDRAGDNLFHLENFVDRELSSTPADDPTAPTPAGGAVTLRAERSS</sequence>
<dbReference type="InterPro" id="IPR012347">
    <property type="entry name" value="Ferritin-like"/>
</dbReference>
<dbReference type="RefSeq" id="WP_126331968.1">
    <property type="nucleotide sequence ID" value="NZ_AP022604.1"/>
</dbReference>
<dbReference type="PANTHER" id="PTHR11431">
    <property type="entry name" value="FERRITIN"/>
    <property type="match status" value="1"/>
</dbReference>
<dbReference type="InterPro" id="IPR008331">
    <property type="entry name" value="Ferritin_DPS_dom"/>
</dbReference>
<evidence type="ECO:0000256" key="1">
    <source>
        <dbReference type="ARBA" id="ARBA00022434"/>
    </source>
</evidence>
<dbReference type="InterPro" id="IPR009040">
    <property type="entry name" value="Ferritin-like_diiron"/>
</dbReference>
<feature type="domain" description="Ferritin-like diiron" evidence="8">
    <location>
        <begin position="2"/>
        <end position="147"/>
    </location>
</feature>
<evidence type="ECO:0000256" key="7">
    <source>
        <dbReference type="SAM" id="MobiDB-lite"/>
    </source>
</evidence>
<evidence type="ECO:0000313" key="9">
    <source>
        <dbReference type="EMBL" id="VEG44284.1"/>
    </source>
</evidence>
<dbReference type="CDD" id="cd01055">
    <property type="entry name" value="Nonheme_Ferritin"/>
    <property type="match status" value="1"/>
</dbReference>
<keyword evidence="2 5" id="KW-0479">Metal-binding</keyword>
<keyword evidence="10" id="KW-1185">Reference proteome</keyword>
<evidence type="ECO:0000256" key="2">
    <source>
        <dbReference type="ARBA" id="ARBA00022723"/>
    </source>
</evidence>
<evidence type="ECO:0000256" key="6">
    <source>
        <dbReference type="RuleBase" id="RU361145"/>
    </source>
</evidence>
<dbReference type="SUPFAM" id="SSF47240">
    <property type="entry name" value="Ferritin-like"/>
    <property type="match status" value="1"/>
</dbReference>
<dbReference type="GO" id="GO:0004322">
    <property type="term" value="F:ferroxidase activity"/>
    <property type="evidence" value="ECO:0007669"/>
    <property type="project" value="TreeGrafter"/>
</dbReference>
<proteinExistence type="predicted"/>
<feature type="binding site" evidence="5">
    <location>
        <position position="52"/>
    </location>
    <ligand>
        <name>Fe cation</name>
        <dbReference type="ChEBI" id="CHEBI:24875"/>
        <label>1</label>
    </ligand>
</feature>
<evidence type="ECO:0000256" key="5">
    <source>
        <dbReference type="PIRSR" id="PIRSR601519-1"/>
    </source>
</evidence>
<evidence type="ECO:0000259" key="8">
    <source>
        <dbReference type="PROSITE" id="PS50905"/>
    </source>
</evidence>